<sequence length="77" mass="8031">MDTATVAPVGISLGSGIFVTYHGRCGSGYSSLLSGRQGGDLASSRRTPALDVSMAPGLDTTLYAEYLEHDIITPQLN</sequence>
<dbReference type="InParanoid" id="M4BZY8"/>
<name>M4BZY8_HYAAE</name>
<dbReference type="HOGENOM" id="CLU_2643272_0_0_1"/>
<proteinExistence type="predicted"/>
<organism evidence="1 2">
    <name type="scientific">Hyaloperonospora arabidopsidis (strain Emoy2)</name>
    <name type="common">Downy mildew agent</name>
    <name type="synonym">Peronospora arabidopsidis</name>
    <dbReference type="NCBI Taxonomy" id="559515"/>
    <lineage>
        <taxon>Eukaryota</taxon>
        <taxon>Sar</taxon>
        <taxon>Stramenopiles</taxon>
        <taxon>Oomycota</taxon>
        <taxon>Peronosporomycetes</taxon>
        <taxon>Peronosporales</taxon>
        <taxon>Peronosporaceae</taxon>
        <taxon>Hyaloperonospora</taxon>
    </lineage>
</organism>
<dbReference type="Proteomes" id="UP000011713">
    <property type="component" value="Unassembled WGS sequence"/>
</dbReference>
<reference evidence="2" key="1">
    <citation type="journal article" date="2010" name="Science">
        <title>Signatures of adaptation to obligate biotrophy in the Hyaloperonospora arabidopsidis genome.</title>
        <authorList>
            <person name="Baxter L."/>
            <person name="Tripathy S."/>
            <person name="Ishaque N."/>
            <person name="Boot N."/>
            <person name="Cabral A."/>
            <person name="Kemen E."/>
            <person name="Thines M."/>
            <person name="Ah-Fong A."/>
            <person name="Anderson R."/>
            <person name="Badejoko W."/>
            <person name="Bittner-Eddy P."/>
            <person name="Boore J.L."/>
            <person name="Chibucos M.C."/>
            <person name="Coates M."/>
            <person name="Dehal P."/>
            <person name="Delehaunty K."/>
            <person name="Dong S."/>
            <person name="Downton P."/>
            <person name="Dumas B."/>
            <person name="Fabro G."/>
            <person name="Fronick C."/>
            <person name="Fuerstenberg S.I."/>
            <person name="Fulton L."/>
            <person name="Gaulin E."/>
            <person name="Govers F."/>
            <person name="Hughes L."/>
            <person name="Humphray S."/>
            <person name="Jiang R.H."/>
            <person name="Judelson H."/>
            <person name="Kamoun S."/>
            <person name="Kyung K."/>
            <person name="Meijer H."/>
            <person name="Minx P."/>
            <person name="Morris P."/>
            <person name="Nelson J."/>
            <person name="Phuntumart V."/>
            <person name="Qutob D."/>
            <person name="Rehmany A."/>
            <person name="Rougon-Cardoso A."/>
            <person name="Ryden P."/>
            <person name="Torto-Alalibo T."/>
            <person name="Studholme D."/>
            <person name="Wang Y."/>
            <person name="Win J."/>
            <person name="Wood J."/>
            <person name="Clifton S.W."/>
            <person name="Rogers J."/>
            <person name="Van den Ackerveken G."/>
            <person name="Jones J.D."/>
            <person name="McDowell J.M."/>
            <person name="Beynon J."/>
            <person name="Tyler B.M."/>
        </authorList>
    </citation>
    <scope>NUCLEOTIDE SEQUENCE [LARGE SCALE GENOMIC DNA]</scope>
    <source>
        <strain evidence="2">Emoy2</strain>
    </source>
</reference>
<evidence type="ECO:0000313" key="2">
    <source>
        <dbReference type="Proteomes" id="UP000011713"/>
    </source>
</evidence>
<keyword evidence="2" id="KW-1185">Reference proteome</keyword>
<reference evidence="1" key="2">
    <citation type="submission" date="2015-06" db="UniProtKB">
        <authorList>
            <consortium name="EnsemblProtists"/>
        </authorList>
    </citation>
    <scope>IDENTIFICATION</scope>
    <source>
        <strain evidence="1">Emoy2</strain>
    </source>
</reference>
<accession>M4BZY8</accession>
<evidence type="ECO:0000313" key="1">
    <source>
        <dbReference type="EnsemblProtists" id="HpaP812163"/>
    </source>
</evidence>
<dbReference type="AlphaFoldDB" id="M4BZY8"/>
<dbReference type="VEuPathDB" id="FungiDB:HpaG812163"/>
<dbReference type="EMBL" id="JH598068">
    <property type="status" value="NOT_ANNOTATED_CDS"/>
    <property type="molecule type" value="Genomic_DNA"/>
</dbReference>
<protein>
    <submittedName>
        <fullName evidence="1">Uncharacterized protein</fullName>
    </submittedName>
</protein>
<dbReference type="EnsemblProtists" id="HpaT812163">
    <property type="protein sequence ID" value="HpaP812163"/>
    <property type="gene ID" value="HpaG812163"/>
</dbReference>